<accession>A0ABR2UFP3</accession>
<gene>
    <name evidence="3" type="ORF">SUNI508_02555</name>
</gene>
<feature type="domain" description="NACHT" evidence="2">
    <location>
        <begin position="303"/>
        <end position="453"/>
    </location>
</feature>
<keyword evidence="1" id="KW-0677">Repeat</keyword>
<dbReference type="Pfam" id="PF06985">
    <property type="entry name" value="HET"/>
    <property type="match status" value="1"/>
</dbReference>
<evidence type="ECO:0000256" key="1">
    <source>
        <dbReference type="ARBA" id="ARBA00022737"/>
    </source>
</evidence>
<sequence>MRLLKIEDDGSLGFTKDLVRGIPPYAILSHTWGDDDQEIQYQDIIQGIGKEKEGYRKIEFCRKQAAIHGLQHFWVDTCCINKTNFTELSEAINSMFRWYQNATRCYVYLSDVSFWGDDGAAEEELRRPTWKSDLRKSRWFTRGWTLQELVAPEHVEFFAAKGQIAQRLGDKKGLHQLLCDMTGIPTGAFRRGLMSEFTIEERMSWIKGRATTKPEDLAYCLFGIFDVQLPILYGEGQTKALERLRKEVDVQSPVTEALNKLPVVEGAAFDSHAQEHETTCLEDTRVDLLREISQWVQNPRGKNVFWLNGMAGTGKSTISRTIAQFGAADNQLGASYFFKRGENDRSSVAKLFSTIAAQMVSKRPAMASYVLEVLNSESMVLQKPMQKQLGSLILDPLSKLAKATGMDGAIPIVIDALDECEREDDVKVLIKLFCELQQPQPFRLKFLVTSRPDLPIRLGFQAVEGNYQDLILHEIYEPIIEHDIRVYIRHQLRHIKECYDKSVPEPRRLPSAWPTESDTETLVHMAVPLFIFAATSCRFIADRRIGNPEEQLIEILTYKTKSQESQLDGTYFPVLNQMVRGLLGK</sequence>
<reference evidence="3 4" key="1">
    <citation type="journal article" date="2024" name="J. Plant Pathol.">
        <title>Sequence and assembly of the genome of Seiridium unicorne, isolate CBS 538.82, causal agent of cypress canker disease.</title>
        <authorList>
            <person name="Scali E."/>
            <person name="Rocca G.D."/>
            <person name="Danti R."/>
            <person name="Garbelotto M."/>
            <person name="Barberini S."/>
            <person name="Baroncelli R."/>
            <person name="Emiliani G."/>
        </authorList>
    </citation>
    <scope>NUCLEOTIDE SEQUENCE [LARGE SCALE GENOMIC DNA]</scope>
    <source>
        <strain evidence="3 4">BM-138-508</strain>
    </source>
</reference>
<dbReference type="Pfam" id="PF24883">
    <property type="entry name" value="NPHP3_N"/>
    <property type="match status" value="1"/>
</dbReference>
<dbReference type="PROSITE" id="PS50837">
    <property type="entry name" value="NACHT"/>
    <property type="match status" value="1"/>
</dbReference>
<evidence type="ECO:0000313" key="3">
    <source>
        <dbReference type="EMBL" id="KAK9413356.1"/>
    </source>
</evidence>
<evidence type="ECO:0000313" key="4">
    <source>
        <dbReference type="Proteomes" id="UP001408356"/>
    </source>
</evidence>
<dbReference type="SUPFAM" id="SSF52540">
    <property type="entry name" value="P-loop containing nucleoside triphosphate hydrolases"/>
    <property type="match status" value="1"/>
</dbReference>
<dbReference type="InterPro" id="IPR010730">
    <property type="entry name" value="HET"/>
</dbReference>
<comment type="caution">
    <text evidence="3">The sequence shown here is derived from an EMBL/GenBank/DDBJ whole genome shotgun (WGS) entry which is preliminary data.</text>
</comment>
<dbReference type="Gene3D" id="3.40.50.300">
    <property type="entry name" value="P-loop containing nucleotide triphosphate hydrolases"/>
    <property type="match status" value="1"/>
</dbReference>
<dbReference type="Proteomes" id="UP001408356">
    <property type="component" value="Unassembled WGS sequence"/>
</dbReference>
<evidence type="ECO:0000259" key="2">
    <source>
        <dbReference type="PROSITE" id="PS50837"/>
    </source>
</evidence>
<dbReference type="EMBL" id="JARVKF010000440">
    <property type="protein sequence ID" value="KAK9413356.1"/>
    <property type="molecule type" value="Genomic_DNA"/>
</dbReference>
<name>A0ABR2UFP3_9PEZI</name>
<dbReference type="PANTHER" id="PTHR10622:SF11">
    <property type="entry name" value="HET-DOMAIN-CONTAINING PROTEIN"/>
    <property type="match status" value="1"/>
</dbReference>
<proteinExistence type="predicted"/>
<protein>
    <submittedName>
        <fullName evidence="3">Vegetative incompatibility protein HET-E-1</fullName>
    </submittedName>
</protein>
<dbReference type="InterPro" id="IPR007111">
    <property type="entry name" value="NACHT_NTPase"/>
</dbReference>
<organism evidence="3 4">
    <name type="scientific">Seiridium unicorne</name>
    <dbReference type="NCBI Taxonomy" id="138068"/>
    <lineage>
        <taxon>Eukaryota</taxon>
        <taxon>Fungi</taxon>
        <taxon>Dikarya</taxon>
        <taxon>Ascomycota</taxon>
        <taxon>Pezizomycotina</taxon>
        <taxon>Sordariomycetes</taxon>
        <taxon>Xylariomycetidae</taxon>
        <taxon>Amphisphaeriales</taxon>
        <taxon>Sporocadaceae</taxon>
        <taxon>Seiridium</taxon>
    </lineage>
</organism>
<keyword evidence="4" id="KW-1185">Reference proteome</keyword>
<dbReference type="PANTHER" id="PTHR10622">
    <property type="entry name" value="HET DOMAIN-CONTAINING PROTEIN"/>
    <property type="match status" value="1"/>
</dbReference>
<dbReference type="InterPro" id="IPR056884">
    <property type="entry name" value="NPHP3-like_N"/>
</dbReference>
<dbReference type="InterPro" id="IPR027417">
    <property type="entry name" value="P-loop_NTPase"/>
</dbReference>